<evidence type="ECO:0000313" key="15">
    <source>
        <dbReference type="Proteomes" id="UP001438707"/>
    </source>
</evidence>
<comment type="caution">
    <text evidence="14">The sequence shown here is derived from an EMBL/GenBank/DDBJ whole genome shotgun (WGS) entry which is preliminary data.</text>
</comment>
<dbReference type="Proteomes" id="UP001438707">
    <property type="component" value="Unassembled WGS sequence"/>
</dbReference>
<keyword evidence="10" id="KW-0175">Coiled coil</keyword>
<dbReference type="EC" id="6.6.1.1" evidence="2"/>
<protein>
    <recommendedName>
        <fullName evidence="2">magnesium chelatase</fullName>
        <ecNumber evidence="2">6.6.1.1</ecNumber>
    </recommendedName>
</protein>
<dbReference type="GO" id="GO:0016851">
    <property type="term" value="F:magnesium chelatase activity"/>
    <property type="evidence" value="ECO:0007669"/>
    <property type="project" value="UniProtKB-EC"/>
</dbReference>
<dbReference type="GO" id="GO:0015995">
    <property type="term" value="P:chlorophyll biosynthetic process"/>
    <property type="evidence" value="ECO:0007669"/>
    <property type="project" value="UniProtKB-KW"/>
</dbReference>
<gene>
    <name evidence="14" type="ORF">WJX74_004797</name>
</gene>
<dbReference type="GO" id="GO:0015979">
    <property type="term" value="P:photosynthesis"/>
    <property type="evidence" value="ECO:0007669"/>
    <property type="project" value="UniProtKB-KW"/>
</dbReference>
<evidence type="ECO:0000256" key="9">
    <source>
        <dbReference type="ARBA" id="ARBA00048693"/>
    </source>
</evidence>
<dbReference type="Pfam" id="PF11965">
    <property type="entry name" value="DUF3479"/>
    <property type="match status" value="1"/>
</dbReference>
<dbReference type="InterPro" id="IPR003672">
    <property type="entry name" value="CobN/Mg_chltase"/>
</dbReference>
<keyword evidence="5" id="KW-0547">Nucleotide-binding</keyword>
<evidence type="ECO:0000256" key="2">
    <source>
        <dbReference type="ARBA" id="ARBA00012825"/>
    </source>
</evidence>
<evidence type="ECO:0000256" key="4">
    <source>
        <dbReference type="ARBA" id="ARBA00022598"/>
    </source>
</evidence>
<dbReference type="PANTHER" id="PTHR44119">
    <property type="entry name" value="MAGNESIUM-CHELATASE SUBUNIT CHLH, CHLOROPLASTIC"/>
    <property type="match status" value="1"/>
</dbReference>
<dbReference type="EMBL" id="JALJOS010000033">
    <property type="protein sequence ID" value="KAK9822300.1"/>
    <property type="molecule type" value="Genomic_DNA"/>
</dbReference>
<dbReference type="PANTHER" id="PTHR44119:SF1">
    <property type="entry name" value="MAGNESIUM-CHELATASE SUBUNIT CHLH, CHLOROPLASTIC"/>
    <property type="match status" value="1"/>
</dbReference>
<comment type="similarity">
    <text evidence="1">Belongs to the Mg-chelatase subunit H family.</text>
</comment>
<evidence type="ECO:0000256" key="1">
    <source>
        <dbReference type="ARBA" id="ARBA00010851"/>
    </source>
</evidence>
<accession>A0AAW1QLE8</accession>
<evidence type="ECO:0000259" key="13">
    <source>
        <dbReference type="Pfam" id="PF11965"/>
    </source>
</evidence>
<evidence type="ECO:0000256" key="11">
    <source>
        <dbReference type="SAM" id="MobiDB-lite"/>
    </source>
</evidence>
<evidence type="ECO:0000256" key="3">
    <source>
        <dbReference type="ARBA" id="ARBA00022531"/>
    </source>
</evidence>
<keyword evidence="3" id="KW-0602">Photosynthesis</keyword>
<dbReference type="CDD" id="cd10150">
    <property type="entry name" value="CobN_like"/>
    <property type="match status" value="1"/>
</dbReference>
<feature type="domain" description="Magnesium chelatase subunit H N-terminal" evidence="13">
    <location>
        <begin position="198"/>
        <end position="356"/>
    </location>
</feature>
<reference evidence="14 15" key="1">
    <citation type="journal article" date="2024" name="Nat. Commun.">
        <title>Phylogenomics reveals the evolutionary origins of lichenization in chlorophyte algae.</title>
        <authorList>
            <person name="Puginier C."/>
            <person name="Libourel C."/>
            <person name="Otte J."/>
            <person name="Skaloud P."/>
            <person name="Haon M."/>
            <person name="Grisel S."/>
            <person name="Petersen M."/>
            <person name="Berrin J.G."/>
            <person name="Delaux P.M."/>
            <person name="Dal Grande F."/>
            <person name="Keller J."/>
        </authorList>
    </citation>
    <scope>NUCLEOTIDE SEQUENCE [LARGE SCALE GENOMIC DNA]</scope>
    <source>
        <strain evidence="14 15">SAG 2145</strain>
    </source>
</reference>
<evidence type="ECO:0000313" key="14">
    <source>
        <dbReference type="EMBL" id="KAK9822300.1"/>
    </source>
</evidence>
<feature type="coiled-coil region" evidence="10">
    <location>
        <begin position="51"/>
        <end position="78"/>
    </location>
</feature>
<keyword evidence="6" id="KW-0067">ATP-binding</keyword>
<evidence type="ECO:0000256" key="8">
    <source>
        <dbReference type="ARBA" id="ARBA00023444"/>
    </source>
</evidence>
<dbReference type="Pfam" id="PF02514">
    <property type="entry name" value="CobN-Mg_chel"/>
    <property type="match status" value="1"/>
</dbReference>
<evidence type="ECO:0000256" key="5">
    <source>
        <dbReference type="ARBA" id="ARBA00022741"/>
    </source>
</evidence>
<comment type="pathway">
    <text evidence="8">Porphyrin-containing compound metabolism.</text>
</comment>
<feature type="region of interest" description="Disordered" evidence="11">
    <location>
        <begin position="700"/>
        <end position="721"/>
    </location>
</feature>
<evidence type="ECO:0000259" key="12">
    <source>
        <dbReference type="Pfam" id="PF02514"/>
    </source>
</evidence>
<feature type="domain" description="CobN/magnesium chelatase" evidence="12">
    <location>
        <begin position="359"/>
        <end position="1483"/>
    </location>
</feature>
<organism evidence="14 15">
    <name type="scientific">Apatococcus lobatus</name>
    <dbReference type="NCBI Taxonomy" id="904363"/>
    <lineage>
        <taxon>Eukaryota</taxon>
        <taxon>Viridiplantae</taxon>
        <taxon>Chlorophyta</taxon>
        <taxon>core chlorophytes</taxon>
        <taxon>Trebouxiophyceae</taxon>
        <taxon>Chlorellales</taxon>
        <taxon>Chlorellaceae</taxon>
        <taxon>Apatococcus</taxon>
    </lineage>
</organism>
<dbReference type="InterPro" id="IPR022571">
    <property type="entry name" value="Mg_chelatase_H_N"/>
</dbReference>
<dbReference type="GO" id="GO:0005524">
    <property type="term" value="F:ATP binding"/>
    <property type="evidence" value="ECO:0007669"/>
    <property type="project" value="UniProtKB-KW"/>
</dbReference>
<keyword evidence="7" id="KW-0149">Chlorophyll biosynthesis</keyword>
<evidence type="ECO:0000256" key="10">
    <source>
        <dbReference type="SAM" id="Coils"/>
    </source>
</evidence>
<keyword evidence="4" id="KW-0436">Ligase</keyword>
<evidence type="ECO:0000256" key="7">
    <source>
        <dbReference type="ARBA" id="ARBA00023171"/>
    </source>
</evidence>
<name>A0AAW1QLE8_9CHLO</name>
<comment type="catalytic activity">
    <reaction evidence="9">
        <text>protoporphyrin IX + Mg(2+) + ATP + H2O = Mg-protoporphyrin IX + ADP + phosphate + 3 H(+)</text>
        <dbReference type="Rhea" id="RHEA:13961"/>
        <dbReference type="ChEBI" id="CHEBI:15377"/>
        <dbReference type="ChEBI" id="CHEBI:15378"/>
        <dbReference type="ChEBI" id="CHEBI:18420"/>
        <dbReference type="ChEBI" id="CHEBI:30616"/>
        <dbReference type="ChEBI" id="CHEBI:43474"/>
        <dbReference type="ChEBI" id="CHEBI:57306"/>
        <dbReference type="ChEBI" id="CHEBI:60492"/>
        <dbReference type="ChEBI" id="CHEBI:456216"/>
        <dbReference type="EC" id="6.6.1.1"/>
    </reaction>
</comment>
<evidence type="ECO:0000256" key="6">
    <source>
        <dbReference type="ARBA" id="ARBA00022840"/>
    </source>
</evidence>
<proteinExistence type="inferred from homology"/>
<keyword evidence="15" id="KW-1185">Reference proteome</keyword>
<sequence length="1501" mass="163464">MLCVSGRLYRVRVWASVDRRPQGQKVATVPAFPGPIHSMMNALQQHEPSDTGRLEAQYEQLRSQVQGLQQEIDAHYEASFSSLEVSTGSTAADAPAAPESFPALSEAGFFSLGRTRPDAIKALLRTKEKQDPKGWKAFQQQVNTLKLQRTRTQNELEEVQGALFSATQQLEAEIDDEAGLDPRDAALPGMNDSSSGCKIVLISGFESFNVQLYTKAAKDVAARCPGASIKVFSDRDLGPKRAQIEAALDGADVFFGSLLFDFDQVEWLRARISAIPVRLVFESALELMGTTQIGTFQMDPSGKSKGPPPAVKKVLGMFGSGREEDRMVGYLSFLKIGPKLLRFLPGKKAKDLRNWLTIYSYWNQGGQENVATMLLYLIDQYLMPTGQAPKAVQETPPIGCLHPQHDGYFGTPKEYMAWYEKHGPLRKRSDAPRVGVLLYRKHVITQQPYIAQLIETMEADGVLPIPIFINGIEAHTVVRDQLTSQHEQELVRLGKPGPSSSLRKDAVLVDTVVSTIGFPLVGGPAGTMEGGRQADVAKAILEAKQVPYIVAAPLLIQDMASWMKDGIAGLQSVVLYSLPELDGAIDTVPLGGLVGDSIYLVPERCHRLARRIRQWTRLRRTPAKDRKVALLLYGFPPGVGATGTAALLNVPKSLGAMLTALRDAGYDLGDAGKAGKVDGEALVTALKMQEEQRAIMEGPDGIERRGAGPAEEDGVRATAAGVTSKQLKEALTYPSDWGPTDWGPIPFLPEPDILVNNMENSWGDLDSYRGICTSASGESVVSGLQLGNVWIGVQPALGLEGDPMRLLFQRDLTPHPQYAAFYTWLQHTYKADAVLHFGMHGTVEWLPGAPLGNSGFSWSDVLLGDMPNIYVYACNNPSETIVAKRRGYGTIISHNVPPYGRAGLYKQLAELKNVVSDYRENPKHNAALKGPIIELLAAAGLEQDCPFRNADGAPHQLSPEAAEGVADETFAAYASELNTYLQVVEGRLFSEGLHVLGQAPSPAQTEQYLAAYFGEDLPEAAVSEVAGLPEGQSLEEARAQLERTYSHSQAGPRPNPGKLEEAVHIKHLLAQNTQELSGILNALEGRYVTAAPGGDLLRDGAGVLPTGRNIHALDPYRMPSPAALERGSRVAQGIIEAHQAANDGAFPETVAVNLWGLDAIKTKGESVAIALYLLGAEPIREGTGRIARFALKPLDSLNGRPRIDVLCNMSGIFRDSFQNVVELLDDLFQRAADADEPAHLNFVRKHCQKMTGEGLANPSARLFSNPAGDYGSMVNERVGASDWEDGAELGDTWASRNSFSYGRGSERGTARPEVLKSLLQSTERVVQEIDSVEYGLTDIQEYYANTGALRRAATEAKGEGAKDVGCSIVETFSKDAKPKELEEVLRLEYRSKLLNPKWAQAMAAQGSGGAYEISQRMTAMMGWGATAKFSEGWVWDQAADTYALDSDMAAKLRKNNPQAYRNMLRRFLEASGRGLWDADDQTLEQLKAQYGDIEDELEGVK</sequence>